<organism evidence="1 2">
    <name type="scientific">Tilletia indica</name>
    <dbReference type="NCBI Taxonomy" id="43049"/>
    <lineage>
        <taxon>Eukaryota</taxon>
        <taxon>Fungi</taxon>
        <taxon>Dikarya</taxon>
        <taxon>Basidiomycota</taxon>
        <taxon>Ustilaginomycotina</taxon>
        <taxon>Exobasidiomycetes</taxon>
        <taxon>Tilletiales</taxon>
        <taxon>Tilletiaceae</taxon>
        <taxon>Tilletia</taxon>
    </lineage>
</organism>
<reference evidence="1" key="1">
    <citation type="submission" date="2016-04" db="EMBL/GenBank/DDBJ databases">
        <authorList>
            <person name="Nguyen H.D."/>
            <person name="Samba Siva P."/>
            <person name="Cullis J."/>
            <person name="Levesque C.A."/>
            <person name="Hambleton S."/>
        </authorList>
    </citation>
    <scope>NUCLEOTIDE SEQUENCE</scope>
    <source>
        <strain evidence="1">DAOMC 236416</strain>
    </source>
</reference>
<name>A0A8T8SMV5_9BASI</name>
<accession>A0A8T8SMV5</accession>
<dbReference type="AlphaFoldDB" id="A0A8T8SMV5"/>
<dbReference type="EMBL" id="LWDF02000675">
    <property type="protein sequence ID" value="KAE8244316.1"/>
    <property type="molecule type" value="Genomic_DNA"/>
</dbReference>
<keyword evidence="2" id="KW-1185">Reference proteome</keyword>
<dbReference type="Proteomes" id="UP000077521">
    <property type="component" value="Unassembled WGS sequence"/>
</dbReference>
<protein>
    <submittedName>
        <fullName evidence="1">Uncharacterized protein</fullName>
    </submittedName>
</protein>
<gene>
    <name evidence="1" type="ORF">A4X13_0g6680</name>
</gene>
<sequence>MLGVPHSVHFFLSYHQSPLSFAQETTCPQRERATTGRKPCQIRYGPPLHMHMHGQVDAHFTIKNQDAQETVKAYTHPHSQRTTITWEPYVVDIQTHTTHLKSQSPKNTHTHP</sequence>
<comment type="caution">
    <text evidence="1">The sequence shown here is derived from an EMBL/GenBank/DDBJ whole genome shotgun (WGS) entry which is preliminary data.</text>
</comment>
<reference evidence="1" key="2">
    <citation type="journal article" date="2019" name="IMA Fungus">
        <title>Genome sequencing and comparison of five Tilletia species to identify candidate genes for the detection of regulated species infecting wheat.</title>
        <authorList>
            <person name="Nguyen H.D.T."/>
            <person name="Sultana T."/>
            <person name="Kesanakurti P."/>
            <person name="Hambleton S."/>
        </authorList>
    </citation>
    <scope>NUCLEOTIDE SEQUENCE</scope>
    <source>
        <strain evidence="1">DAOMC 236416</strain>
    </source>
</reference>
<evidence type="ECO:0000313" key="2">
    <source>
        <dbReference type="Proteomes" id="UP000077521"/>
    </source>
</evidence>
<evidence type="ECO:0000313" key="1">
    <source>
        <dbReference type="EMBL" id="KAE8244316.1"/>
    </source>
</evidence>
<proteinExistence type="predicted"/>